<evidence type="ECO:0000256" key="1">
    <source>
        <dbReference type="ARBA" id="ARBA00003535"/>
    </source>
</evidence>
<dbReference type="InterPro" id="IPR013785">
    <property type="entry name" value="Aldolase_TIM"/>
</dbReference>
<sequence length="361" mass="38744">MSNSLLKPLKIGDLTAKIPVVQGGMGVGISLSGLAGAVAAQGGVGVISTAQIGYKSESFSKDPIGCNLRAIKDEIDNARRIAGSGIIGVNIMVATKRYEEYVKAAIEAGVDIIISGAGLPMALPELVGKARTKIAPIVSSLKSAQIIIKYWMKKYDRLPDMVVIEGPLAGGHLGFKNEQLTHMEELDYDGEIRRIIGHVAECASEHGKEIPVVVAGGIYTREDAEHAFTLGASGVQLATRFVTTYECDASQAYKQAYIDATEDDIIIVKSPVGMPARAISNEFTRRTSEGRIPPRKCFNCIITCNPAETPYCITQALINAVNGNVKDGLLFCGANACRARKLEHVKDIMKEFDVDGEQCEK</sequence>
<keyword evidence="4" id="KW-0288">FMN</keyword>
<evidence type="ECO:0000256" key="5">
    <source>
        <dbReference type="ARBA" id="ARBA00023002"/>
    </source>
</evidence>
<dbReference type="SUPFAM" id="SSF51412">
    <property type="entry name" value="Inosine monophosphate dehydrogenase (IMPDH)"/>
    <property type="match status" value="1"/>
</dbReference>
<evidence type="ECO:0000313" key="7">
    <source>
        <dbReference type="Proteomes" id="UP001451571"/>
    </source>
</evidence>
<keyword evidence="7" id="KW-1185">Reference proteome</keyword>
<keyword evidence="6" id="KW-0503">Monooxygenase</keyword>
<dbReference type="GO" id="GO:0004497">
    <property type="term" value="F:monooxygenase activity"/>
    <property type="evidence" value="ECO:0007669"/>
    <property type="project" value="UniProtKB-KW"/>
</dbReference>
<dbReference type="PANTHER" id="PTHR32332:SF18">
    <property type="entry name" value="2-NITROPROPANE DIOXYGENASE"/>
    <property type="match status" value="1"/>
</dbReference>
<accession>A0ABZ3EYF1</accession>
<dbReference type="Gene3D" id="3.20.20.70">
    <property type="entry name" value="Aldolase class I"/>
    <property type="match status" value="1"/>
</dbReference>
<dbReference type="CDD" id="cd04730">
    <property type="entry name" value="NPD_like"/>
    <property type="match status" value="1"/>
</dbReference>
<dbReference type="Pfam" id="PF03060">
    <property type="entry name" value="NMO"/>
    <property type="match status" value="1"/>
</dbReference>
<reference evidence="6 7" key="1">
    <citation type="submission" date="2024-02" db="EMBL/GenBank/DDBJ databases">
        <title>Bacterial strain from lacustrine sediment.</title>
        <authorList>
            <person name="Petit C."/>
            <person name="Fadhlaoui K."/>
        </authorList>
    </citation>
    <scope>NUCLEOTIDE SEQUENCE [LARGE SCALE GENOMIC DNA]</scope>
    <source>
        <strain evidence="6 7">IPX-CK</strain>
    </source>
</reference>
<dbReference type="RefSeq" id="WP_342757904.1">
    <property type="nucleotide sequence ID" value="NZ_CP146256.1"/>
</dbReference>
<name>A0ABZ3EYF1_9FIRM</name>
<protein>
    <recommendedName>
        <fullName evidence="2">Probable nitronate monooxygenase</fullName>
    </recommendedName>
</protein>
<evidence type="ECO:0000256" key="4">
    <source>
        <dbReference type="ARBA" id="ARBA00022643"/>
    </source>
</evidence>
<dbReference type="PANTHER" id="PTHR32332">
    <property type="entry name" value="2-NITROPROPANE DIOXYGENASE"/>
    <property type="match status" value="1"/>
</dbReference>
<evidence type="ECO:0000256" key="2">
    <source>
        <dbReference type="ARBA" id="ARBA00013457"/>
    </source>
</evidence>
<comment type="function">
    <text evidence="1">Nitronate monooxygenase that uses molecular oxygen to catalyze the oxidative denitrification of alkyl nitronates. Acts on propionate 3-nitronate (P3N), the presumed physiological substrate. Probably functions in the detoxification of P3N, a metabolic poison produced by plants and fungi as a defense mechanism.</text>
</comment>
<organism evidence="6 7">
    <name type="scientific">Kineothrix sedimenti</name>
    <dbReference type="NCBI Taxonomy" id="3123317"/>
    <lineage>
        <taxon>Bacteria</taxon>
        <taxon>Bacillati</taxon>
        <taxon>Bacillota</taxon>
        <taxon>Clostridia</taxon>
        <taxon>Lachnospirales</taxon>
        <taxon>Lachnospiraceae</taxon>
        <taxon>Kineothrix</taxon>
    </lineage>
</organism>
<dbReference type="InterPro" id="IPR004136">
    <property type="entry name" value="NMO"/>
</dbReference>
<keyword evidence="3" id="KW-0285">Flavoprotein</keyword>
<evidence type="ECO:0000256" key="3">
    <source>
        <dbReference type="ARBA" id="ARBA00022630"/>
    </source>
</evidence>
<gene>
    <name evidence="6" type="ORF">V6984_00680</name>
</gene>
<keyword evidence="5 6" id="KW-0560">Oxidoreductase</keyword>
<dbReference type="EMBL" id="CP146256">
    <property type="protein sequence ID" value="XAH74311.1"/>
    <property type="molecule type" value="Genomic_DNA"/>
</dbReference>
<proteinExistence type="predicted"/>
<evidence type="ECO:0000313" key="6">
    <source>
        <dbReference type="EMBL" id="XAH74311.1"/>
    </source>
</evidence>
<dbReference type="Proteomes" id="UP001451571">
    <property type="component" value="Chromosome"/>
</dbReference>